<feature type="transmembrane region" description="Helical" evidence="1">
    <location>
        <begin position="96"/>
        <end position="114"/>
    </location>
</feature>
<dbReference type="GO" id="GO:0080120">
    <property type="term" value="P:CAAX-box protein maturation"/>
    <property type="evidence" value="ECO:0007669"/>
    <property type="project" value="UniProtKB-ARBA"/>
</dbReference>
<feature type="domain" description="CAAX prenyl protease 2/Lysostaphin resistance protein A-like" evidence="2">
    <location>
        <begin position="167"/>
        <end position="259"/>
    </location>
</feature>
<sequence>MHDDAELDTPPPPSGRWLDAENAWTYLLPMAVYLGLSSFEPAAPSPGQPAEPGVFGLTYDHYPAIYTVKLAITAGVLWLCRASWGQWPLLKNGKLNVSPTAIGVGVVGVVLWIACCELRVETKLVEAVGGPESPAMGVLGLLGLGAERPAFNPLERIDNPATRYGFLAVRFLGLAILVPIFEELMLRGWLMRTMVSPNLWRVPFGRVTAASVVVGTAFPMLYHPEKLASLVWFSLVTWLMVRTKNYWDCVAAHSITNLLLGLYVLWAGAWHLW</sequence>
<reference evidence="3 4" key="1">
    <citation type="submission" date="2019-02" db="EMBL/GenBank/DDBJ databases">
        <title>Deep-cultivation of Planctomycetes and their phenomic and genomic characterization uncovers novel biology.</title>
        <authorList>
            <person name="Wiegand S."/>
            <person name="Jogler M."/>
            <person name="Boedeker C."/>
            <person name="Pinto D."/>
            <person name="Vollmers J."/>
            <person name="Rivas-Marin E."/>
            <person name="Kohn T."/>
            <person name="Peeters S.H."/>
            <person name="Heuer A."/>
            <person name="Rast P."/>
            <person name="Oberbeckmann S."/>
            <person name="Bunk B."/>
            <person name="Jeske O."/>
            <person name="Meyerdierks A."/>
            <person name="Storesund J.E."/>
            <person name="Kallscheuer N."/>
            <person name="Luecker S."/>
            <person name="Lage O.M."/>
            <person name="Pohl T."/>
            <person name="Merkel B.J."/>
            <person name="Hornburger P."/>
            <person name="Mueller R.-W."/>
            <person name="Bruemmer F."/>
            <person name="Labrenz M."/>
            <person name="Spormann A.M."/>
            <person name="Op Den Camp H."/>
            <person name="Overmann J."/>
            <person name="Amann R."/>
            <person name="Jetten M.S.M."/>
            <person name="Mascher T."/>
            <person name="Medema M.H."/>
            <person name="Devos D.P."/>
            <person name="Kaster A.-K."/>
            <person name="Ovreas L."/>
            <person name="Rohde M."/>
            <person name="Galperin M.Y."/>
            <person name="Jogler C."/>
        </authorList>
    </citation>
    <scope>NUCLEOTIDE SEQUENCE [LARGE SCALE GENOMIC DNA]</scope>
    <source>
        <strain evidence="3 4">Pla108</strain>
    </source>
</reference>
<dbReference type="NCBIfam" id="TIGR03008">
    <property type="entry name" value="pepcterm_CAAX"/>
    <property type="match status" value="1"/>
</dbReference>
<organism evidence="3 4">
    <name type="scientific">Botrimarina colliarenosi</name>
    <dbReference type="NCBI Taxonomy" id="2528001"/>
    <lineage>
        <taxon>Bacteria</taxon>
        <taxon>Pseudomonadati</taxon>
        <taxon>Planctomycetota</taxon>
        <taxon>Planctomycetia</taxon>
        <taxon>Pirellulales</taxon>
        <taxon>Lacipirellulaceae</taxon>
        <taxon>Botrimarina</taxon>
    </lineage>
</organism>
<proteinExistence type="predicted"/>
<dbReference type="EMBL" id="SJPR01000001">
    <property type="protein sequence ID" value="TWU00403.1"/>
    <property type="molecule type" value="Genomic_DNA"/>
</dbReference>
<dbReference type="InterPro" id="IPR014346">
    <property type="entry name" value="Prenyl_protease-related"/>
</dbReference>
<evidence type="ECO:0000313" key="4">
    <source>
        <dbReference type="Proteomes" id="UP000317421"/>
    </source>
</evidence>
<keyword evidence="1" id="KW-1133">Transmembrane helix</keyword>
<keyword evidence="3" id="KW-0378">Hydrolase</keyword>
<keyword evidence="4" id="KW-1185">Reference proteome</keyword>
<dbReference type="Pfam" id="PF02517">
    <property type="entry name" value="Rce1-like"/>
    <property type="match status" value="1"/>
</dbReference>
<dbReference type="GO" id="GO:0004175">
    <property type="term" value="F:endopeptidase activity"/>
    <property type="evidence" value="ECO:0007669"/>
    <property type="project" value="UniProtKB-ARBA"/>
</dbReference>
<feature type="transmembrane region" description="Helical" evidence="1">
    <location>
        <begin position="202"/>
        <end position="221"/>
    </location>
</feature>
<name>A0A5C6AK45_9BACT</name>
<feature type="transmembrane region" description="Helical" evidence="1">
    <location>
        <begin position="161"/>
        <end position="181"/>
    </location>
</feature>
<dbReference type="AlphaFoldDB" id="A0A5C6AK45"/>
<dbReference type="InterPro" id="IPR003675">
    <property type="entry name" value="Rce1/LyrA-like_dom"/>
</dbReference>
<keyword evidence="1" id="KW-0472">Membrane</keyword>
<evidence type="ECO:0000313" key="3">
    <source>
        <dbReference type="EMBL" id="TWU00403.1"/>
    </source>
</evidence>
<protein>
    <submittedName>
        <fullName evidence="3">CAAX amino terminal protease self-immunity</fullName>
    </submittedName>
</protein>
<gene>
    <name evidence="3" type="ORF">Pla108_13540</name>
</gene>
<evidence type="ECO:0000259" key="2">
    <source>
        <dbReference type="Pfam" id="PF02517"/>
    </source>
</evidence>
<dbReference type="GO" id="GO:0006508">
    <property type="term" value="P:proteolysis"/>
    <property type="evidence" value="ECO:0007669"/>
    <property type="project" value="UniProtKB-KW"/>
</dbReference>
<evidence type="ECO:0000256" key="1">
    <source>
        <dbReference type="SAM" id="Phobius"/>
    </source>
</evidence>
<accession>A0A5C6AK45</accession>
<keyword evidence="1" id="KW-0812">Transmembrane</keyword>
<dbReference type="OrthoDB" id="9787923at2"/>
<comment type="caution">
    <text evidence="3">The sequence shown here is derived from an EMBL/GenBank/DDBJ whole genome shotgun (WGS) entry which is preliminary data.</text>
</comment>
<dbReference type="RefSeq" id="WP_146444079.1">
    <property type="nucleotide sequence ID" value="NZ_SJPR01000001.1"/>
</dbReference>
<dbReference type="Proteomes" id="UP000317421">
    <property type="component" value="Unassembled WGS sequence"/>
</dbReference>
<keyword evidence="3" id="KW-0645">Protease</keyword>
<feature type="transmembrane region" description="Helical" evidence="1">
    <location>
        <begin position="255"/>
        <end position="272"/>
    </location>
</feature>
<feature type="transmembrane region" description="Helical" evidence="1">
    <location>
        <begin position="64"/>
        <end position="84"/>
    </location>
</feature>